<dbReference type="EnsemblPlants" id="AUR62006137-RA">
    <property type="protein sequence ID" value="AUR62006137-RA:cds"/>
    <property type="gene ID" value="AUR62006137"/>
</dbReference>
<dbReference type="Proteomes" id="UP000596660">
    <property type="component" value="Unplaced"/>
</dbReference>
<dbReference type="AlphaFoldDB" id="A0A803L2P8"/>
<keyword evidence="3" id="KW-1185">Reference proteome</keyword>
<feature type="region of interest" description="Disordered" evidence="1">
    <location>
        <begin position="1"/>
        <end position="44"/>
    </location>
</feature>
<dbReference type="PANTHER" id="PTHR31871">
    <property type="entry name" value="OS02G0137100 PROTEIN"/>
    <property type="match status" value="1"/>
</dbReference>
<dbReference type="PANTHER" id="PTHR31871:SF9">
    <property type="entry name" value="HELICASE WITH ZINC FINGER PROTEIN"/>
    <property type="match status" value="1"/>
</dbReference>
<evidence type="ECO:0000313" key="3">
    <source>
        <dbReference type="Proteomes" id="UP000596660"/>
    </source>
</evidence>
<protein>
    <submittedName>
        <fullName evidence="2">Uncharacterized protein</fullName>
    </submittedName>
</protein>
<feature type="compositionally biased region" description="Basic and acidic residues" evidence="1">
    <location>
        <begin position="7"/>
        <end position="24"/>
    </location>
</feature>
<sequence>MSFQKVPKREEEEPTELLHDRDGEDGSTASEAQTDSPSSLPNEAHRKVTCEDIKFVQALIERCLHLYMTEDEVRLEEENPDFFSAYNVRLTLKKQIILFNQLMEKQFHLTKNRDFDNSKQPSSQNGHSHMLVNSSFGYLPQQPYFPSTGATDMDSLPYGSPYHVVDGVPAAGNFNFIQQNGCLLSREAASGNHEMHIESYDQVSYEPHEFQRSSGQSMAFGASFRSNMCNIEGFQPALDGGGGISFDNLVSHHNLTTSLTNIGDLAAFQCNQSSLFPNSEIVDIVGGSPDECDIADYFIADEVPYPEPLFEIDKGKS</sequence>
<proteinExistence type="predicted"/>
<reference evidence="2" key="2">
    <citation type="submission" date="2021-03" db="UniProtKB">
        <authorList>
            <consortium name="EnsemblPlants"/>
        </authorList>
    </citation>
    <scope>IDENTIFICATION</scope>
</reference>
<name>A0A803L2P8_CHEQI</name>
<evidence type="ECO:0000256" key="1">
    <source>
        <dbReference type="SAM" id="MobiDB-lite"/>
    </source>
</evidence>
<evidence type="ECO:0000313" key="2">
    <source>
        <dbReference type="EnsemblPlants" id="AUR62006137-RA:cds"/>
    </source>
</evidence>
<dbReference type="Gramene" id="AUR62006137-RA">
    <property type="protein sequence ID" value="AUR62006137-RA:cds"/>
    <property type="gene ID" value="AUR62006137"/>
</dbReference>
<feature type="compositionally biased region" description="Polar residues" evidence="1">
    <location>
        <begin position="27"/>
        <end position="41"/>
    </location>
</feature>
<reference evidence="2" key="1">
    <citation type="journal article" date="2017" name="Nature">
        <title>The genome of Chenopodium quinoa.</title>
        <authorList>
            <person name="Jarvis D.E."/>
            <person name="Ho Y.S."/>
            <person name="Lightfoot D.J."/>
            <person name="Schmoeckel S.M."/>
            <person name="Li B."/>
            <person name="Borm T.J.A."/>
            <person name="Ohyanagi H."/>
            <person name="Mineta K."/>
            <person name="Michell C.T."/>
            <person name="Saber N."/>
            <person name="Kharbatia N.M."/>
            <person name="Rupper R.R."/>
            <person name="Sharp A.R."/>
            <person name="Dally N."/>
            <person name="Boughton B.A."/>
            <person name="Woo Y.H."/>
            <person name="Gao G."/>
            <person name="Schijlen E.G.W.M."/>
            <person name="Guo X."/>
            <person name="Momin A.A."/>
            <person name="Negrao S."/>
            <person name="Al-Babili S."/>
            <person name="Gehring C."/>
            <person name="Roessner U."/>
            <person name="Jung C."/>
            <person name="Murphy K."/>
            <person name="Arold S.T."/>
            <person name="Gojobori T."/>
            <person name="van der Linden C.G."/>
            <person name="van Loo E.N."/>
            <person name="Jellen E.N."/>
            <person name="Maughan P.J."/>
            <person name="Tester M."/>
        </authorList>
    </citation>
    <scope>NUCLEOTIDE SEQUENCE [LARGE SCALE GENOMIC DNA]</scope>
    <source>
        <strain evidence="2">cv. PI 614886</strain>
    </source>
</reference>
<accession>A0A803L2P8</accession>
<dbReference type="OMA" id="HEMHIES"/>
<organism evidence="2 3">
    <name type="scientific">Chenopodium quinoa</name>
    <name type="common">Quinoa</name>
    <dbReference type="NCBI Taxonomy" id="63459"/>
    <lineage>
        <taxon>Eukaryota</taxon>
        <taxon>Viridiplantae</taxon>
        <taxon>Streptophyta</taxon>
        <taxon>Embryophyta</taxon>
        <taxon>Tracheophyta</taxon>
        <taxon>Spermatophyta</taxon>
        <taxon>Magnoliopsida</taxon>
        <taxon>eudicotyledons</taxon>
        <taxon>Gunneridae</taxon>
        <taxon>Pentapetalae</taxon>
        <taxon>Caryophyllales</taxon>
        <taxon>Chenopodiaceae</taxon>
        <taxon>Chenopodioideae</taxon>
        <taxon>Atripliceae</taxon>
        <taxon>Chenopodium</taxon>
    </lineage>
</organism>
<dbReference type="InterPro" id="IPR006476">
    <property type="entry name" value="CHP01589_pln"/>
</dbReference>